<dbReference type="EMBL" id="CP021056">
    <property type="protein sequence ID" value="QXE22516.1"/>
    <property type="molecule type" value="Genomic_DNA"/>
</dbReference>
<gene>
    <name evidence="1" type="ORF">B6N60_01199</name>
</gene>
<organism evidence="1 2">
    <name type="scientific">Richelia sinica FACHB-800</name>
    <dbReference type="NCBI Taxonomy" id="1357546"/>
    <lineage>
        <taxon>Bacteria</taxon>
        <taxon>Bacillati</taxon>
        <taxon>Cyanobacteriota</taxon>
        <taxon>Cyanophyceae</taxon>
        <taxon>Nostocales</taxon>
        <taxon>Nostocaceae</taxon>
        <taxon>Richelia</taxon>
    </lineage>
</organism>
<sequence length="36" mass="3875">MDVNSTACWVVGGWFLESGVAPLLARVHAIIVVSYL</sequence>
<proteinExistence type="predicted"/>
<dbReference type="AlphaFoldDB" id="A0A975Y3V2"/>
<evidence type="ECO:0000313" key="2">
    <source>
        <dbReference type="Proteomes" id="UP000683511"/>
    </source>
</evidence>
<dbReference type="Proteomes" id="UP000683511">
    <property type="component" value="Chromosome"/>
</dbReference>
<name>A0A975Y3V2_9NOST</name>
<accession>A0A975Y3V2</accession>
<protein>
    <submittedName>
        <fullName evidence="1">Uncharacterized protein</fullName>
    </submittedName>
</protein>
<reference evidence="1" key="1">
    <citation type="submission" date="2017-04" db="EMBL/GenBank/DDBJ databases">
        <title>Genome deletions in a multicellular cyanobacterial endosymbiont for morphological adaptation in marine diatoms.</title>
        <authorList>
            <person name="Wang Y."/>
            <person name="Gao H."/>
            <person name="Li R."/>
            <person name="Xu X."/>
        </authorList>
    </citation>
    <scope>NUCLEOTIDE SEQUENCE</scope>
    <source>
        <strain evidence="1">FACHB 800</strain>
    </source>
</reference>
<evidence type="ECO:0000313" key="1">
    <source>
        <dbReference type="EMBL" id="QXE22516.1"/>
    </source>
</evidence>
<dbReference type="KEGG" id="rsin:B6N60_01199"/>
<keyword evidence="2" id="KW-1185">Reference proteome</keyword>